<dbReference type="SUPFAM" id="SSF47413">
    <property type="entry name" value="lambda repressor-like DNA-binding domains"/>
    <property type="match status" value="1"/>
</dbReference>
<sequence>MSTRSHAQTADGTRRPARSVPSASPARATRCTEALRDFAEDCTVVSEALLSSAYSAAVPNTELLQRLVSLRDLVDEAIGVVVVRQRAQGKPLAELAPIARITEDRLRRKYDPPSVDHSLTIRHRPKPVTPAQPAAAADGTPTPSRPSRRLAAALTRMRNSSNRRQRELAQQMGVDESYVSRMLSGQRDPSWKHVRTICEMCGTDPKRMKPLWEAAADVQPSNSDDPVQYLRTYLQGLHYALNSPDAEGILAATQYTISADDLDRALHGPGVPEWSVIDRLTVVLQSRTTITRPLWRRAQAAAENDPTTASS</sequence>
<accession>A0ABT0ZAF6</accession>
<dbReference type="Pfam" id="PF13560">
    <property type="entry name" value="HTH_31"/>
    <property type="match status" value="1"/>
</dbReference>
<feature type="domain" description="HTH cro/C1-type" evidence="2">
    <location>
        <begin position="154"/>
        <end position="208"/>
    </location>
</feature>
<dbReference type="CDD" id="cd00093">
    <property type="entry name" value="HTH_XRE"/>
    <property type="match status" value="1"/>
</dbReference>
<dbReference type="Gene3D" id="1.10.260.40">
    <property type="entry name" value="lambda repressor-like DNA-binding domains"/>
    <property type="match status" value="1"/>
</dbReference>
<dbReference type="SMART" id="SM00530">
    <property type="entry name" value="HTH_XRE"/>
    <property type="match status" value="1"/>
</dbReference>
<reference evidence="3 4" key="1">
    <citation type="submission" date="2022-05" db="EMBL/GenBank/DDBJ databases">
        <title>Streptomyces sp. nov. RY43-2 isolated from soil of a peat swamp forest.</title>
        <authorList>
            <person name="Kanchanasin P."/>
            <person name="Tanasupawat S."/>
            <person name="Phongsopitanun W."/>
        </authorList>
    </citation>
    <scope>NUCLEOTIDE SEQUENCE [LARGE SCALE GENOMIC DNA]</scope>
    <source>
        <strain evidence="3 4">RY43-2</strain>
    </source>
</reference>
<feature type="region of interest" description="Disordered" evidence="1">
    <location>
        <begin position="110"/>
        <end position="148"/>
    </location>
</feature>
<feature type="region of interest" description="Disordered" evidence="1">
    <location>
        <begin position="1"/>
        <end position="28"/>
    </location>
</feature>
<evidence type="ECO:0000256" key="1">
    <source>
        <dbReference type="SAM" id="MobiDB-lite"/>
    </source>
</evidence>
<evidence type="ECO:0000259" key="2">
    <source>
        <dbReference type="PROSITE" id="PS50943"/>
    </source>
</evidence>
<proteinExistence type="predicted"/>
<gene>
    <name evidence="3" type="ORF">NGF19_06265</name>
</gene>
<evidence type="ECO:0000313" key="3">
    <source>
        <dbReference type="EMBL" id="MCN9240402.1"/>
    </source>
</evidence>
<organism evidence="3 4">
    <name type="scientific">Streptomyces macrolidinus</name>
    <dbReference type="NCBI Taxonomy" id="2952607"/>
    <lineage>
        <taxon>Bacteria</taxon>
        <taxon>Bacillati</taxon>
        <taxon>Actinomycetota</taxon>
        <taxon>Actinomycetes</taxon>
        <taxon>Kitasatosporales</taxon>
        <taxon>Streptomycetaceae</taxon>
        <taxon>Streptomyces</taxon>
    </lineage>
</organism>
<protein>
    <submittedName>
        <fullName evidence="3">Helix-turn-helix domain-containing protein</fullName>
    </submittedName>
</protein>
<keyword evidence="4" id="KW-1185">Reference proteome</keyword>
<feature type="compositionally biased region" description="Polar residues" evidence="1">
    <location>
        <begin position="1"/>
        <end position="11"/>
    </location>
</feature>
<dbReference type="RefSeq" id="WP_252422802.1">
    <property type="nucleotide sequence ID" value="NZ_JAMWMR010000004.1"/>
</dbReference>
<evidence type="ECO:0000313" key="4">
    <source>
        <dbReference type="Proteomes" id="UP001523219"/>
    </source>
</evidence>
<comment type="caution">
    <text evidence="3">The sequence shown here is derived from an EMBL/GenBank/DDBJ whole genome shotgun (WGS) entry which is preliminary data.</text>
</comment>
<dbReference type="Proteomes" id="UP001523219">
    <property type="component" value="Unassembled WGS sequence"/>
</dbReference>
<feature type="compositionally biased region" description="Low complexity" evidence="1">
    <location>
        <begin position="18"/>
        <end position="28"/>
    </location>
</feature>
<dbReference type="InterPro" id="IPR001387">
    <property type="entry name" value="Cro/C1-type_HTH"/>
</dbReference>
<dbReference type="PROSITE" id="PS50943">
    <property type="entry name" value="HTH_CROC1"/>
    <property type="match status" value="1"/>
</dbReference>
<dbReference type="InterPro" id="IPR010982">
    <property type="entry name" value="Lambda_DNA-bd_dom_sf"/>
</dbReference>
<dbReference type="EMBL" id="JAMWMR010000004">
    <property type="protein sequence ID" value="MCN9240402.1"/>
    <property type="molecule type" value="Genomic_DNA"/>
</dbReference>
<name>A0ABT0ZAF6_9ACTN</name>